<evidence type="ECO:0000313" key="1">
    <source>
        <dbReference type="EMBL" id="CAD1821694.1"/>
    </source>
</evidence>
<sequence length="250" mass="28092">MVYALPQSFKAEFVEYEEFREEEENGLTVAQLQLEDVQQADAVIFEKSSAMQMRFIRPLFIKALIEGRPVGRVMVDGGAMVNVMPTSFFKKLGKDENELKPTDSIMTDFTGNGQQARGVLTTELTLAVSKMHPTATDATEPERRVPSESREVRGLKEQLVILVGVVERQANVTLLQAEALRRQDEGIRRLENLKSFSALPADQISSCLAIRLISQSNSELFLFIRLILPKRVYCGGFRTRLIRSLIGQIA</sequence>
<dbReference type="InterPro" id="IPR021109">
    <property type="entry name" value="Peptidase_aspartic_dom_sf"/>
</dbReference>
<reference evidence="1" key="1">
    <citation type="submission" date="2020-07" db="EMBL/GenBank/DDBJ databases">
        <authorList>
            <person name="Lin J."/>
        </authorList>
    </citation>
    <scope>NUCLEOTIDE SEQUENCE</scope>
</reference>
<protein>
    <submittedName>
        <fullName evidence="1">Uncharacterized protein</fullName>
    </submittedName>
</protein>
<proteinExistence type="predicted"/>
<dbReference type="EMBL" id="LR862141">
    <property type="protein sequence ID" value="CAD1821694.1"/>
    <property type="molecule type" value="Genomic_DNA"/>
</dbReference>
<accession>A0A6V7NTI4</accession>
<name>A0A6V7NTI4_ANACO</name>
<gene>
    <name evidence="1" type="ORF">CB5_LOCUS4905</name>
</gene>
<dbReference type="Gene3D" id="2.40.70.10">
    <property type="entry name" value="Acid Proteases"/>
    <property type="match status" value="1"/>
</dbReference>
<organism evidence="1">
    <name type="scientific">Ananas comosus var. bracteatus</name>
    <name type="common">red pineapple</name>
    <dbReference type="NCBI Taxonomy" id="296719"/>
    <lineage>
        <taxon>Eukaryota</taxon>
        <taxon>Viridiplantae</taxon>
        <taxon>Streptophyta</taxon>
        <taxon>Embryophyta</taxon>
        <taxon>Tracheophyta</taxon>
        <taxon>Spermatophyta</taxon>
        <taxon>Magnoliopsida</taxon>
        <taxon>Liliopsida</taxon>
        <taxon>Poales</taxon>
        <taxon>Bromeliaceae</taxon>
        <taxon>Bromelioideae</taxon>
        <taxon>Ananas</taxon>
    </lineage>
</organism>
<dbReference type="AlphaFoldDB" id="A0A6V7NTI4"/>